<evidence type="ECO:0000259" key="4">
    <source>
        <dbReference type="SMART" id="SM00922"/>
    </source>
</evidence>
<evidence type="ECO:0000313" key="6">
    <source>
        <dbReference type="Proteomes" id="UP000503003"/>
    </source>
</evidence>
<keyword evidence="2" id="KW-0479">Metal-binding</keyword>
<dbReference type="Gene3D" id="3.30.390.10">
    <property type="entry name" value="Enolase-like, N-terminal domain"/>
    <property type="match status" value="1"/>
</dbReference>
<dbReference type="Proteomes" id="UP000503003">
    <property type="component" value="Chromosome 2"/>
</dbReference>
<dbReference type="GO" id="GO:0000287">
    <property type="term" value="F:magnesium ion binding"/>
    <property type="evidence" value="ECO:0007669"/>
    <property type="project" value="TreeGrafter"/>
</dbReference>
<dbReference type="PANTHER" id="PTHR13794">
    <property type="entry name" value="ENOLASE SUPERFAMILY, MANDELATE RACEMASE"/>
    <property type="match status" value="1"/>
</dbReference>
<dbReference type="InterPro" id="IPR029065">
    <property type="entry name" value="Enolase_C-like"/>
</dbReference>
<name>A0A6G7CQV1_9VIBR</name>
<dbReference type="GO" id="GO:0016052">
    <property type="term" value="P:carbohydrate catabolic process"/>
    <property type="evidence" value="ECO:0007669"/>
    <property type="project" value="TreeGrafter"/>
</dbReference>
<dbReference type="RefSeq" id="WP_165314137.1">
    <property type="nucleotide sequence ID" value="NZ_CP049332.1"/>
</dbReference>
<dbReference type="InterPro" id="IPR046945">
    <property type="entry name" value="RHMD-like"/>
</dbReference>
<dbReference type="KEGG" id="vzi:G5S32_21340"/>
<evidence type="ECO:0000256" key="2">
    <source>
        <dbReference type="ARBA" id="ARBA00022723"/>
    </source>
</evidence>
<dbReference type="EMBL" id="CP049332">
    <property type="protein sequence ID" value="QIH44485.1"/>
    <property type="molecule type" value="Genomic_DNA"/>
</dbReference>
<reference evidence="5 6" key="1">
    <citation type="submission" date="2020-02" db="EMBL/GenBank/DDBJ databases">
        <title>A complete genome of a marine bacterium Vibrio sp. ZWAL4003 isolated from the mangrove sediment with the ability to degrade polysaccharides.</title>
        <authorList>
            <person name="Wu J."/>
            <person name="Qu W."/>
            <person name="Zeng R."/>
        </authorList>
    </citation>
    <scope>NUCLEOTIDE SEQUENCE [LARGE SCALE GENOMIC DNA]</scope>
    <source>
        <strain evidence="5 6">ZWAL4003</strain>
    </source>
</reference>
<dbReference type="GO" id="GO:0016836">
    <property type="term" value="F:hydro-lyase activity"/>
    <property type="evidence" value="ECO:0007669"/>
    <property type="project" value="TreeGrafter"/>
</dbReference>
<dbReference type="InterPro" id="IPR036849">
    <property type="entry name" value="Enolase-like_C_sf"/>
</dbReference>
<protein>
    <submittedName>
        <fullName evidence="5">L-alanine-DL-glutamate epimerase</fullName>
    </submittedName>
</protein>
<dbReference type="InterPro" id="IPR029017">
    <property type="entry name" value="Enolase-like_N"/>
</dbReference>
<dbReference type="PANTHER" id="PTHR13794:SF58">
    <property type="entry name" value="MITOCHONDRIAL ENOLASE SUPERFAMILY MEMBER 1"/>
    <property type="match status" value="1"/>
</dbReference>
<dbReference type="SUPFAM" id="SSF54826">
    <property type="entry name" value="Enolase N-terminal domain-like"/>
    <property type="match status" value="1"/>
</dbReference>
<proteinExistence type="predicted"/>
<accession>A0A6G7CQV1</accession>
<dbReference type="SFLD" id="SFLDS00001">
    <property type="entry name" value="Enolase"/>
    <property type="match status" value="1"/>
</dbReference>
<evidence type="ECO:0000256" key="3">
    <source>
        <dbReference type="ARBA" id="ARBA00022842"/>
    </source>
</evidence>
<dbReference type="SMART" id="SM00922">
    <property type="entry name" value="MR_MLE"/>
    <property type="match status" value="1"/>
</dbReference>
<dbReference type="Pfam" id="PF13378">
    <property type="entry name" value="MR_MLE_C"/>
    <property type="match status" value="1"/>
</dbReference>
<dbReference type="Gene3D" id="3.20.20.120">
    <property type="entry name" value="Enolase-like C-terminal domain"/>
    <property type="match status" value="1"/>
</dbReference>
<sequence length="378" mass="43603">MFRYNFDEKLCFSKAIYYEFDPISLPRIFQDGTGGLGKYAPERGCIELYDTEGFVAHYLAIDKTFINTILPLILTGETRTFNEWREFLYWKVRNHGCQSEKAVCLGKMDTLMLDLLAQRKNMPLHRFLGATKDWANAYKGGGSILLEDSELVDDMQRYVDEGYKTVKFKVGSDDMERDLRRIDKVRTAVGPDIELAVDANQKWDVATAAKFAELTESFNLAWLEEPIHANDMNGIRELKERGFKVPIAFGESMRISYEFEIYAEKGVDVLQPSVGRMTRIDDLIAIRDLAREKGLRFMSGGRVYLCALFGTLFNEDELIEFHEPISKPVCEYALNIPQERNGRFYLPTDMPGNPQRLNLDKLEREGLLKSKQYFYANK</sequence>
<feature type="domain" description="Mandelate racemase/muconate lactonizing enzyme C-terminal" evidence="4">
    <location>
        <begin position="148"/>
        <end position="248"/>
    </location>
</feature>
<organism evidence="5 6">
    <name type="scientific">Vibrio ziniensis</name>
    <dbReference type="NCBI Taxonomy" id="2711221"/>
    <lineage>
        <taxon>Bacteria</taxon>
        <taxon>Pseudomonadati</taxon>
        <taxon>Pseudomonadota</taxon>
        <taxon>Gammaproteobacteria</taxon>
        <taxon>Vibrionales</taxon>
        <taxon>Vibrionaceae</taxon>
        <taxon>Vibrio</taxon>
    </lineage>
</organism>
<comment type="cofactor">
    <cofactor evidence="1">
        <name>Mg(2+)</name>
        <dbReference type="ChEBI" id="CHEBI:18420"/>
    </cofactor>
</comment>
<dbReference type="AlphaFoldDB" id="A0A6G7CQV1"/>
<dbReference type="InterPro" id="IPR013342">
    <property type="entry name" value="Mandelate_racemase_C"/>
</dbReference>
<gene>
    <name evidence="5" type="ORF">G5S32_21340</name>
</gene>
<evidence type="ECO:0000313" key="5">
    <source>
        <dbReference type="EMBL" id="QIH44485.1"/>
    </source>
</evidence>
<keyword evidence="6" id="KW-1185">Reference proteome</keyword>
<dbReference type="SUPFAM" id="SSF51604">
    <property type="entry name" value="Enolase C-terminal domain-like"/>
    <property type="match status" value="1"/>
</dbReference>
<keyword evidence="3" id="KW-0460">Magnesium</keyword>
<evidence type="ECO:0000256" key="1">
    <source>
        <dbReference type="ARBA" id="ARBA00001946"/>
    </source>
</evidence>